<evidence type="ECO:0000313" key="2">
    <source>
        <dbReference type="EMBL" id="MBA8920851.1"/>
    </source>
</evidence>
<reference evidence="2 3" key="1">
    <citation type="submission" date="2020-08" db="EMBL/GenBank/DDBJ databases">
        <title>Sequencing the genomes of 1000 actinobacteria strains.</title>
        <authorList>
            <person name="Klenk H.-P."/>
        </authorList>
    </citation>
    <scope>NUCLEOTIDE SEQUENCE [LARGE SCALE GENOMIC DNA]</scope>
    <source>
        <strain evidence="2 3">DSM 19081</strain>
    </source>
</reference>
<gene>
    <name evidence="2" type="ORF">HNR24_000784</name>
</gene>
<evidence type="ECO:0000313" key="3">
    <source>
        <dbReference type="Proteomes" id="UP000546252"/>
    </source>
</evidence>
<dbReference type="Proteomes" id="UP000546252">
    <property type="component" value="Unassembled WGS sequence"/>
</dbReference>
<accession>A0A839FQF2</accession>
<dbReference type="EMBL" id="JACJIH010000001">
    <property type="protein sequence ID" value="MBA8920851.1"/>
    <property type="molecule type" value="Genomic_DNA"/>
</dbReference>
<proteinExistence type="predicted"/>
<name>A0A839FQF2_9MICC</name>
<feature type="region of interest" description="Disordered" evidence="1">
    <location>
        <begin position="1"/>
        <end position="46"/>
    </location>
</feature>
<sequence length="89" mass="9291">MDSHSGKACITSHRNSHPPAKFATSVPPQSLPSRPMPPSCAAPGSCESRTRDGTVYRLSGLIGSQAYRMLSGVGCRGFLPGVTATSDSR</sequence>
<dbReference type="AlphaFoldDB" id="A0A839FQF2"/>
<comment type="caution">
    <text evidence="2">The sequence shown here is derived from an EMBL/GenBank/DDBJ whole genome shotgun (WGS) entry which is preliminary data.</text>
</comment>
<organism evidence="2 3">
    <name type="scientific">Nesterenkonia jeotgali</name>
    <dbReference type="NCBI Taxonomy" id="317018"/>
    <lineage>
        <taxon>Bacteria</taxon>
        <taxon>Bacillati</taxon>
        <taxon>Actinomycetota</taxon>
        <taxon>Actinomycetes</taxon>
        <taxon>Micrococcales</taxon>
        <taxon>Micrococcaceae</taxon>
        <taxon>Nesterenkonia</taxon>
    </lineage>
</organism>
<protein>
    <submittedName>
        <fullName evidence="2">Uncharacterized protein</fullName>
    </submittedName>
</protein>
<evidence type="ECO:0000256" key="1">
    <source>
        <dbReference type="SAM" id="MobiDB-lite"/>
    </source>
</evidence>